<feature type="transmembrane region" description="Helical" evidence="1">
    <location>
        <begin position="46"/>
        <end position="65"/>
    </location>
</feature>
<keyword evidence="4" id="KW-1185">Reference proteome</keyword>
<dbReference type="PANTHER" id="PTHR46663">
    <property type="entry name" value="DIGUANYLATE CYCLASE DGCT-RELATED"/>
    <property type="match status" value="1"/>
</dbReference>
<keyword evidence="1" id="KW-0472">Membrane</keyword>
<name>A0A2P7RPJ9_9HYPH</name>
<dbReference type="PANTHER" id="PTHR46663:SF2">
    <property type="entry name" value="GGDEF DOMAIN-CONTAINING PROTEIN"/>
    <property type="match status" value="1"/>
</dbReference>
<protein>
    <recommendedName>
        <fullName evidence="2">GGDEF domain-containing protein</fullName>
    </recommendedName>
</protein>
<dbReference type="InterPro" id="IPR029787">
    <property type="entry name" value="Nucleotide_cyclase"/>
</dbReference>
<dbReference type="PROSITE" id="PS50887">
    <property type="entry name" value="GGDEF"/>
    <property type="match status" value="1"/>
</dbReference>
<dbReference type="Gene3D" id="3.30.70.270">
    <property type="match status" value="1"/>
</dbReference>
<feature type="domain" description="GGDEF" evidence="2">
    <location>
        <begin position="119"/>
        <end position="252"/>
    </location>
</feature>
<dbReference type="RefSeq" id="WP_106727481.1">
    <property type="nucleotide sequence ID" value="NZ_PXYL01000035.1"/>
</dbReference>
<dbReference type="AlphaFoldDB" id="A0A2P7RPJ9"/>
<dbReference type="Proteomes" id="UP000240653">
    <property type="component" value="Unassembled WGS sequence"/>
</dbReference>
<organism evidence="3 4">
    <name type="scientific">Pseudaminobacter soli</name>
    <name type="common">ex Li et al. 2025</name>
    <dbReference type="NCBI Taxonomy" id="1295366"/>
    <lineage>
        <taxon>Bacteria</taxon>
        <taxon>Pseudomonadati</taxon>
        <taxon>Pseudomonadota</taxon>
        <taxon>Alphaproteobacteria</taxon>
        <taxon>Hyphomicrobiales</taxon>
        <taxon>Phyllobacteriaceae</taxon>
        <taxon>Pseudaminobacter</taxon>
    </lineage>
</organism>
<evidence type="ECO:0000313" key="3">
    <source>
        <dbReference type="EMBL" id="PSJ52139.1"/>
    </source>
</evidence>
<reference evidence="3 4" key="1">
    <citation type="submission" date="2018-03" db="EMBL/GenBank/DDBJ databases">
        <title>The draft genome of Mesorhizobium soli JCM 19897.</title>
        <authorList>
            <person name="Li L."/>
            <person name="Liu L."/>
            <person name="Liang L."/>
            <person name="Wang T."/>
            <person name="Zhang X."/>
        </authorList>
    </citation>
    <scope>NUCLEOTIDE SEQUENCE [LARGE SCALE GENOMIC DNA]</scope>
    <source>
        <strain evidence="3 4">JCM 19897</strain>
    </source>
</reference>
<dbReference type="CDD" id="cd01949">
    <property type="entry name" value="GGDEF"/>
    <property type="match status" value="1"/>
</dbReference>
<dbReference type="NCBIfam" id="TIGR00254">
    <property type="entry name" value="GGDEF"/>
    <property type="match status" value="1"/>
</dbReference>
<sequence>MKLLQLLRGYWSLIATILLFGGYLAFEFDVYADSKDASPERERGDLLRLLTVSSVMMFGFMVLSLRRVLDHGRERTMRTDAELRARAVERTDILTGLANRLRFEELVADTLSEFSKYGAQFVVLFIDLDGFKPVNDTHGHAAGDAVLREVAARLTTHAEDAVCVARLGGDEFSVCAKTAHGVQHPMRLASTLLEAIERTIPFEDKQLAVSATIGVAICTDEMQSASDLLKAADSAMYAGKRGGRGQVVLYGSKPQAVTWSSPRVA</sequence>
<proteinExistence type="predicted"/>
<dbReference type="EMBL" id="PXYL01000035">
    <property type="protein sequence ID" value="PSJ52139.1"/>
    <property type="molecule type" value="Genomic_DNA"/>
</dbReference>
<dbReference type="SMART" id="SM00267">
    <property type="entry name" value="GGDEF"/>
    <property type="match status" value="1"/>
</dbReference>
<dbReference type="Pfam" id="PF00990">
    <property type="entry name" value="GGDEF"/>
    <property type="match status" value="1"/>
</dbReference>
<gene>
    <name evidence="3" type="ORF">C7I85_29085</name>
</gene>
<comment type="caution">
    <text evidence="3">The sequence shown here is derived from an EMBL/GenBank/DDBJ whole genome shotgun (WGS) entry which is preliminary data.</text>
</comment>
<keyword evidence="1" id="KW-0812">Transmembrane</keyword>
<evidence type="ECO:0000256" key="1">
    <source>
        <dbReference type="SAM" id="Phobius"/>
    </source>
</evidence>
<dbReference type="InterPro" id="IPR043128">
    <property type="entry name" value="Rev_trsase/Diguanyl_cyclase"/>
</dbReference>
<accession>A0A2P7RPJ9</accession>
<dbReference type="InterPro" id="IPR000160">
    <property type="entry name" value="GGDEF_dom"/>
</dbReference>
<dbReference type="InterPro" id="IPR052163">
    <property type="entry name" value="DGC-Regulatory_Protein"/>
</dbReference>
<evidence type="ECO:0000259" key="2">
    <source>
        <dbReference type="PROSITE" id="PS50887"/>
    </source>
</evidence>
<evidence type="ECO:0000313" key="4">
    <source>
        <dbReference type="Proteomes" id="UP000240653"/>
    </source>
</evidence>
<dbReference type="SUPFAM" id="SSF55073">
    <property type="entry name" value="Nucleotide cyclase"/>
    <property type="match status" value="1"/>
</dbReference>
<dbReference type="OrthoDB" id="9812260at2"/>
<keyword evidence="1" id="KW-1133">Transmembrane helix</keyword>
<feature type="transmembrane region" description="Helical" evidence="1">
    <location>
        <begin position="7"/>
        <end position="26"/>
    </location>
</feature>